<reference evidence="2" key="1">
    <citation type="submission" date="2021-06" db="EMBL/GenBank/DDBJ databases">
        <authorList>
            <person name="Kallberg Y."/>
            <person name="Tangrot J."/>
            <person name="Rosling A."/>
        </authorList>
    </citation>
    <scope>NUCLEOTIDE SEQUENCE</scope>
    <source>
        <strain evidence="2">UK204</strain>
    </source>
</reference>
<feature type="region of interest" description="Disordered" evidence="1">
    <location>
        <begin position="61"/>
        <end position="117"/>
    </location>
</feature>
<protein>
    <submittedName>
        <fullName evidence="2">2110_t:CDS:1</fullName>
    </submittedName>
</protein>
<evidence type="ECO:0000313" key="3">
    <source>
        <dbReference type="Proteomes" id="UP000789570"/>
    </source>
</evidence>
<evidence type="ECO:0000313" key="2">
    <source>
        <dbReference type="EMBL" id="CAG8607770.1"/>
    </source>
</evidence>
<dbReference type="EMBL" id="CAJVPQ010002765">
    <property type="protein sequence ID" value="CAG8607770.1"/>
    <property type="molecule type" value="Genomic_DNA"/>
</dbReference>
<name>A0A9N9CPR9_9GLOM</name>
<organism evidence="2 3">
    <name type="scientific">Funneliformis caledonium</name>
    <dbReference type="NCBI Taxonomy" id="1117310"/>
    <lineage>
        <taxon>Eukaryota</taxon>
        <taxon>Fungi</taxon>
        <taxon>Fungi incertae sedis</taxon>
        <taxon>Mucoromycota</taxon>
        <taxon>Glomeromycotina</taxon>
        <taxon>Glomeromycetes</taxon>
        <taxon>Glomerales</taxon>
        <taxon>Glomeraceae</taxon>
        <taxon>Funneliformis</taxon>
    </lineage>
</organism>
<feature type="compositionally biased region" description="Basic and acidic residues" evidence="1">
    <location>
        <begin position="79"/>
        <end position="104"/>
    </location>
</feature>
<sequence>MIIADTVFFIDTAISISAVTPTRVNSFIVTKISLWTDLRRLGSDLRLKLFQHKSEGCYLEVPGNNNPRIEPPSTILETEEQRNQRNHEEELEKARKEKRPKIYNEGRPGNKKPRIDPPSTILEIEEQRNHEELAKKYIFKDSLELKNTKKKSPLLYVMTLRGMCMHVASLVHSVMAELETFNMPGTVIVNLPNNLSLNLKLPKRIDEESIFQAYLVPRFKEL</sequence>
<comment type="caution">
    <text evidence="2">The sequence shown here is derived from an EMBL/GenBank/DDBJ whole genome shotgun (WGS) entry which is preliminary data.</text>
</comment>
<proteinExistence type="predicted"/>
<keyword evidence="3" id="KW-1185">Reference proteome</keyword>
<evidence type="ECO:0000256" key="1">
    <source>
        <dbReference type="SAM" id="MobiDB-lite"/>
    </source>
</evidence>
<dbReference type="Proteomes" id="UP000789570">
    <property type="component" value="Unassembled WGS sequence"/>
</dbReference>
<gene>
    <name evidence="2" type="ORF">FCALED_LOCUS8913</name>
</gene>
<dbReference type="AlphaFoldDB" id="A0A9N9CPR9"/>
<accession>A0A9N9CPR9</accession>